<dbReference type="EMBL" id="MBDS01000014">
    <property type="protein sequence ID" value="OPB88774.1"/>
    <property type="molecule type" value="Genomic_DNA"/>
</dbReference>
<evidence type="ECO:0000313" key="3">
    <source>
        <dbReference type="Proteomes" id="UP000190016"/>
    </source>
</evidence>
<comment type="caution">
    <text evidence="1">The sequence shown here is derived from an EMBL/GenBank/DDBJ whole genome shotgun (WGS) entry which is preliminary data.</text>
</comment>
<sequence>MKKLIFMAITTLSVASCGSLNRTFYGTTESTLIKTVAIEHNCPKEDVKVVERLKGVHGATYAVDACGKRLVYKQTGSVFMEATKLDETINKAKNQ</sequence>
<keyword evidence="3" id="KW-1185">Reference proteome</keyword>
<evidence type="ECO:0000313" key="1">
    <source>
        <dbReference type="EMBL" id="OPB73747.1"/>
    </source>
</evidence>
<reference evidence="2 3" key="2">
    <citation type="submission" date="2016-07" db="EMBL/GenBank/DDBJ databases">
        <title>Revisiting the Taxonomy of the Elizabethkingia Genus based on Whole-Genome Sequencing, Optical Mapping, and MALDI-TOF.</title>
        <authorList>
            <person name="Nicholson A.C."/>
        </authorList>
    </citation>
    <scope>NUCLEOTIDE SEQUENCE [LARGE SCALE GENOMIC DNA]</scope>
    <source>
        <strain evidence="2 3">C1558</strain>
    </source>
</reference>
<dbReference type="KEGG" id="ego:BBD34_04245"/>
<reference evidence="1 4" key="1">
    <citation type="submission" date="2016-06" db="EMBL/GenBank/DDBJ databases">
        <authorList>
            <person name="Nicholson A.C."/>
        </authorList>
    </citation>
    <scope>NUCLEOTIDE SEQUENCE [LARGE SCALE GENOMIC DNA]</scope>
    <source>
        <strain evidence="1 4">G4123</strain>
    </source>
</reference>
<dbReference type="AlphaFoldDB" id="A0AAJ3NAW1"/>
<name>A0AAJ3NAW1_9FLAO</name>
<proteinExistence type="predicted"/>
<organism evidence="1 4">
    <name type="scientific">Elizabethkingia ursingii</name>
    <dbReference type="NCBI Taxonomy" id="1756150"/>
    <lineage>
        <taxon>Bacteria</taxon>
        <taxon>Pseudomonadati</taxon>
        <taxon>Bacteroidota</taxon>
        <taxon>Flavobacteriia</taxon>
        <taxon>Flavobacteriales</taxon>
        <taxon>Weeksellaceae</taxon>
        <taxon>Elizabethkingia</taxon>
    </lineage>
</organism>
<evidence type="ECO:0008006" key="5">
    <source>
        <dbReference type="Google" id="ProtNLM"/>
    </source>
</evidence>
<dbReference type="Proteomes" id="UP000190816">
    <property type="component" value="Unassembled WGS sequence"/>
</dbReference>
<dbReference type="Proteomes" id="UP000190016">
    <property type="component" value="Unassembled WGS sequence"/>
</dbReference>
<gene>
    <name evidence="1" type="ORF">BAY32_11980</name>
    <name evidence="2" type="ORF">BB021_05195</name>
</gene>
<dbReference type="RefSeq" id="WP_078402491.1">
    <property type="nucleotide sequence ID" value="NZ_CP016377.1"/>
</dbReference>
<evidence type="ECO:0000313" key="2">
    <source>
        <dbReference type="EMBL" id="OPB88774.1"/>
    </source>
</evidence>
<accession>A0AAJ3NAW1</accession>
<protein>
    <recommendedName>
        <fullName evidence="5">Lipoprotein</fullName>
    </recommendedName>
</protein>
<dbReference type="EMBL" id="MAIC01000016">
    <property type="protein sequence ID" value="OPB73747.1"/>
    <property type="molecule type" value="Genomic_DNA"/>
</dbReference>
<evidence type="ECO:0000313" key="4">
    <source>
        <dbReference type="Proteomes" id="UP000190816"/>
    </source>
</evidence>
<dbReference type="PROSITE" id="PS51257">
    <property type="entry name" value="PROKAR_LIPOPROTEIN"/>
    <property type="match status" value="1"/>
</dbReference>